<protein>
    <recommendedName>
        <fullName evidence="5">AsmA domain-containing protein</fullName>
    </recommendedName>
</protein>
<evidence type="ECO:0000313" key="3">
    <source>
        <dbReference type="EMBL" id="OGF08903.1"/>
    </source>
</evidence>
<dbReference type="InterPro" id="IPR052894">
    <property type="entry name" value="AsmA-related"/>
</dbReference>
<evidence type="ECO:0008006" key="5">
    <source>
        <dbReference type="Google" id="ProtNLM"/>
    </source>
</evidence>
<keyword evidence="2" id="KW-0472">Membrane</keyword>
<organism evidence="3 4">
    <name type="scientific">Candidatus Edwardsbacteria bacterium GWF2_54_11</name>
    <dbReference type="NCBI Taxonomy" id="1817851"/>
    <lineage>
        <taxon>Bacteria</taxon>
        <taxon>Candidatus Edwardsiibacteriota</taxon>
    </lineage>
</organism>
<reference evidence="3 4" key="1">
    <citation type="journal article" date="2016" name="Nat. Commun.">
        <title>Thousands of microbial genomes shed light on interconnected biogeochemical processes in an aquifer system.</title>
        <authorList>
            <person name="Anantharaman K."/>
            <person name="Brown C.T."/>
            <person name="Hug L.A."/>
            <person name="Sharon I."/>
            <person name="Castelle C.J."/>
            <person name="Probst A.J."/>
            <person name="Thomas B.C."/>
            <person name="Singh A."/>
            <person name="Wilkins M.J."/>
            <person name="Karaoz U."/>
            <person name="Brodie E.L."/>
            <person name="Williams K.H."/>
            <person name="Hubbard S.S."/>
            <person name="Banfield J.F."/>
        </authorList>
    </citation>
    <scope>NUCLEOTIDE SEQUENCE [LARGE SCALE GENOMIC DNA]</scope>
</reference>
<dbReference type="AlphaFoldDB" id="A0A1F5R4F3"/>
<comment type="caution">
    <text evidence="3">The sequence shown here is derived from an EMBL/GenBank/DDBJ whole genome shotgun (WGS) entry which is preliminary data.</text>
</comment>
<dbReference type="InterPro" id="IPR008023">
    <property type="entry name" value="DUF748"/>
</dbReference>
<sequence length="856" mass="93298">MNKFLKISLIVLAVFVFIFIAAGITLKIMFPPAKLRALLMPRIEQAVGRPVKVESFSLKVWTGLGVQLKGIELANAQDFGQQPMVSIESVTLKINLLALLKRQLAVTSLTIDKPTILIEKSTKGAFNFDDLIKAVPVDSSQKAPPPGSSPVSIAVQSFRINDGSFIFEDKQLKMRVEALGINEQLRLDADAKLENIHTTGWIKVKEIRTTMPGISLSRIYLNVDHDISLNLPKAVVTINRLTVAPQGIALTLAGTVSDFDSLPVLDLALQTTAIDMKQIFAAIPPEFKAQAKDVHATGKVELGLKITGQIDPQDPKSKPKVDGMVGLRNIGIKYAMLPKSISDVNGEITFTENDLDIKKISAKLGTAGFEMSCLVRNFEDPYIKAAFKGNFDLGEVKEYVPLEEGLTLAGKIKADFKVDGKVNDINTFNMDGRVDIEKISLATKALMKPVTDLNGTIQLTKNLINLPDISCQIGRSSLSLTAQVKNFLSLAPEMPAAKPGQPAIALPKQGKAVITFALNSPLLDLDEMLPPLPSASAKATADKKAPVQTPPVLPPLPDFLMDGKVRIAKIKFLKIDYDNLAGNLSINDRKLNLDGQVGIYSGKVLGSLWSDLNDLTKIEYQLKAQASQLEANDFLSALTPFKDRMFTKLDINGEFSGLAPDTILIKKTLKGSGSARTGEGKIINWDLLAKVFEYTKLTGDKDLTFKSLSTGFRILNERLYLDDLKLDSRFGDANLTGSSGFDGTLDYRVSIKLTKEESDKLRARSSATSLFSDKDGRMVLDLLVKGPAQKPSIGWDTQMAQARLKGKAQEELDKAKAQAQAEADKAKKAAEDKARKEAEELKKKAADKLKGIFGGH</sequence>
<keyword evidence="2" id="KW-1133">Transmembrane helix</keyword>
<keyword evidence="2" id="KW-0812">Transmembrane</keyword>
<evidence type="ECO:0000256" key="2">
    <source>
        <dbReference type="SAM" id="Phobius"/>
    </source>
</evidence>
<feature type="region of interest" description="Disordered" evidence="1">
    <location>
        <begin position="806"/>
        <end position="835"/>
    </location>
</feature>
<dbReference type="Proteomes" id="UP000177230">
    <property type="component" value="Unassembled WGS sequence"/>
</dbReference>
<gene>
    <name evidence="3" type="ORF">A2024_01360</name>
</gene>
<dbReference type="Pfam" id="PF05359">
    <property type="entry name" value="DUF748"/>
    <property type="match status" value="1"/>
</dbReference>
<evidence type="ECO:0000313" key="4">
    <source>
        <dbReference type="Proteomes" id="UP000177230"/>
    </source>
</evidence>
<dbReference type="GO" id="GO:0005886">
    <property type="term" value="C:plasma membrane"/>
    <property type="evidence" value="ECO:0007669"/>
    <property type="project" value="TreeGrafter"/>
</dbReference>
<accession>A0A1F5R4F3</accession>
<feature type="compositionally biased region" description="Basic and acidic residues" evidence="1">
    <location>
        <begin position="807"/>
        <end position="835"/>
    </location>
</feature>
<evidence type="ECO:0000256" key="1">
    <source>
        <dbReference type="SAM" id="MobiDB-lite"/>
    </source>
</evidence>
<proteinExistence type="predicted"/>
<dbReference type="PANTHER" id="PTHR30441">
    <property type="entry name" value="DUF748 DOMAIN-CONTAINING PROTEIN"/>
    <property type="match status" value="1"/>
</dbReference>
<dbReference type="GO" id="GO:0090313">
    <property type="term" value="P:regulation of protein targeting to membrane"/>
    <property type="evidence" value="ECO:0007669"/>
    <property type="project" value="TreeGrafter"/>
</dbReference>
<dbReference type="PANTHER" id="PTHR30441:SF8">
    <property type="entry name" value="DUF748 DOMAIN-CONTAINING PROTEIN"/>
    <property type="match status" value="1"/>
</dbReference>
<feature type="transmembrane region" description="Helical" evidence="2">
    <location>
        <begin position="7"/>
        <end position="30"/>
    </location>
</feature>
<name>A0A1F5R4F3_9BACT</name>
<dbReference type="EMBL" id="MFFM01000046">
    <property type="protein sequence ID" value="OGF08903.1"/>
    <property type="molecule type" value="Genomic_DNA"/>
</dbReference>